<evidence type="ECO:0000256" key="8">
    <source>
        <dbReference type="SAM" id="MobiDB-lite"/>
    </source>
</evidence>
<evidence type="ECO:0000256" key="6">
    <source>
        <dbReference type="ARBA" id="ARBA00023180"/>
    </source>
</evidence>
<keyword evidence="6" id="KW-0325">Glycoprotein</keyword>
<keyword evidence="3" id="KW-0328">Glycosyltransferase</keyword>
<evidence type="ECO:0000256" key="5">
    <source>
        <dbReference type="ARBA" id="ARBA00023034"/>
    </source>
</evidence>
<dbReference type="Proteomes" id="UP000886885">
    <property type="component" value="Chromosome 1A"/>
</dbReference>
<dbReference type="PANTHER" id="PTHR31889:SF52">
    <property type="entry name" value="FUCOSYLTRANSFERASE"/>
    <property type="match status" value="1"/>
</dbReference>
<keyword evidence="5" id="KW-0333">Golgi apparatus</keyword>
<dbReference type="FunFam" id="3.40.50.11340:FF:000005">
    <property type="entry name" value="Galactoside 2-alpha-L-fucosyltransferase"/>
    <property type="match status" value="1"/>
</dbReference>
<comment type="similarity">
    <text evidence="2">Belongs to the glycosyltransferase 37 family.</text>
</comment>
<dbReference type="Pfam" id="PF03254">
    <property type="entry name" value="XG_FTase"/>
    <property type="match status" value="1"/>
</dbReference>
<dbReference type="OrthoDB" id="830453at2759"/>
<feature type="region of interest" description="Disordered" evidence="8">
    <location>
        <begin position="136"/>
        <end position="356"/>
    </location>
</feature>
<evidence type="ECO:0008006" key="12">
    <source>
        <dbReference type="Google" id="ProtNLM"/>
    </source>
</evidence>
<evidence type="ECO:0000313" key="11">
    <source>
        <dbReference type="Proteomes" id="UP000886885"/>
    </source>
</evidence>
<gene>
    <name evidence="10" type="ORF">POTOM_000275</name>
</gene>
<evidence type="ECO:0000256" key="4">
    <source>
        <dbReference type="ARBA" id="ARBA00022679"/>
    </source>
</evidence>
<protein>
    <recommendedName>
        <fullName evidence="12">Fucosyltransferase</fullName>
    </recommendedName>
</protein>
<evidence type="ECO:0000256" key="2">
    <source>
        <dbReference type="ARBA" id="ARBA00010481"/>
    </source>
</evidence>
<keyword evidence="11" id="KW-1185">Reference proteome</keyword>
<dbReference type="GO" id="GO:0009969">
    <property type="term" value="P:xyloglucan biosynthetic process"/>
    <property type="evidence" value="ECO:0007669"/>
    <property type="project" value="TreeGrafter"/>
</dbReference>
<comment type="subcellular location">
    <subcellularLocation>
        <location evidence="1">Golgi apparatus</location>
    </subcellularLocation>
</comment>
<feature type="transmembrane region" description="Helical" evidence="9">
    <location>
        <begin position="90"/>
        <end position="111"/>
    </location>
</feature>
<evidence type="ECO:0000313" key="10">
    <source>
        <dbReference type="EMBL" id="KAG6791163.1"/>
    </source>
</evidence>
<evidence type="ECO:0000256" key="9">
    <source>
        <dbReference type="SAM" id="Phobius"/>
    </source>
</evidence>
<organism evidence="10 11">
    <name type="scientific">Populus tomentosa</name>
    <name type="common">Chinese white poplar</name>
    <dbReference type="NCBI Taxonomy" id="118781"/>
    <lineage>
        <taxon>Eukaryota</taxon>
        <taxon>Viridiplantae</taxon>
        <taxon>Streptophyta</taxon>
        <taxon>Embryophyta</taxon>
        <taxon>Tracheophyta</taxon>
        <taxon>Spermatophyta</taxon>
        <taxon>Magnoliopsida</taxon>
        <taxon>eudicotyledons</taxon>
        <taxon>Gunneridae</taxon>
        <taxon>Pentapetalae</taxon>
        <taxon>rosids</taxon>
        <taxon>fabids</taxon>
        <taxon>Malpighiales</taxon>
        <taxon>Salicaceae</taxon>
        <taxon>Saliceae</taxon>
        <taxon>Populus</taxon>
    </lineage>
</organism>
<feature type="compositionally biased region" description="Basic and acidic residues" evidence="8">
    <location>
        <begin position="1"/>
        <end position="18"/>
    </location>
</feature>
<feature type="compositionally biased region" description="Polar residues" evidence="8">
    <location>
        <begin position="165"/>
        <end position="185"/>
    </location>
</feature>
<accession>A0A8X8AUM2</accession>
<sequence>MDATPNERPEADRRDGHGAGRNQVATGPHAVEPKEFSRRCLGCSQQLMPQRSSLPKTSCIESPPFFYLRQEIMEVFEVAKDKLGLDSKRYTTLLFVCSVALPVSLMILIMYQNQLLHLTGGLAKAEKSRNVAALNVDSKNDSSPPAIIPDGRLHNGNLPPGFGNGTSSENNSLRHTSGTDKQLNGTMAPGFWIESGSRNDSFGNETSSKNNSLPHTSGPDEKQLNGTLAPGFQKESDSRNYSENGSLLDTSRPDVKQLNETLDPGYQKESDSRNYSENGSLPHTSGPDEKQLNETLDPGFQKESDSRNYSENGSLLDTSRPDVKQLNETLDPGFQKESGSRNDSSQGNRMPDDKFLDGLLAPGFDERSCASRYQSFLFRKTSLHKPSSYLLSKLRRYEDIHKRCGPHSKSYNKALKRLRSSHDSRGGCKYIVWIPSNGLGNRMLSMAATFLYALLTNRVLLVNHKTDMANLFCEPFLNTSWLLPEDFPLGNHFGRSKHRYAHSFGSMLNKSITNTSMEPPEPYLDLNLALGGYDQLAFCDENQALLQKIPWLILLSDQYFVPSLFMIPSFNREISKLFPEKETVFYHLGHYLFHPSNQVWGLITRFYQAYLAKADERIGLQIRVYHDKTTPFQTVMDQILDCVLKEKLLPEVADTQEPAPPSRNQTSKAILITSLYSEYYENMKNMYWTRPTVTGEVISVYQPSHEAYQHFGDNMHNMKAWADIYLLSLCDVLVTSTWSTFGYVAHGLAGLKPWIWRMGSKNPACQRAISMEPCCHFPLSYDCKTRVEVKAATLVPNTMHCEDRKNGLKLV</sequence>
<comment type="caution">
    <text evidence="10">The sequence shown here is derived from an EMBL/GenBank/DDBJ whole genome shotgun (WGS) entry which is preliminary data.</text>
</comment>
<evidence type="ECO:0000256" key="7">
    <source>
        <dbReference type="ARBA" id="ARBA00023316"/>
    </source>
</evidence>
<feature type="compositionally biased region" description="Polar residues" evidence="8">
    <location>
        <begin position="196"/>
        <end position="215"/>
    </location>
</feature>
<dbReference type="GO" id="GO:0005794">
    <property type="term" value="C:Golgi apparatus"/>
    <property type="evidence" value="ECO:0007669"/>
    <property type="project" value="UniProtKB-SubCell"/>
</dbReference>
<name>A0A8X8AUM2_POPTO</name>
<keyword evidence="9" id="KW-0812">Transmembrane</keyword>
<dbReference type="GO" id="GO:0071555">
    <property type="term" value="P:cell wall organization"/>
    <property type="evidence" value="ECO:0007669"/>
    <property type="project" value="UniProtKB-KW"/>
</dbReference>
<keyword evidence="7" id="KW-0961">Cell wall biogenesis/degradation</keyword>
<evidence type="ECO:0000256" key="1">
    <source>
        <dbReference type="ARBA" id="ARBA00004555"/>
    </source>
</evidence>
<keyword evidence="9" id="KW-0472">Membrane</keyword>
<dbReference type="PANTHER" id="PTHR31889">
    <property type="entry name" value="FUCOSYLTRANSFERASE 2-RELATED"/>
    <property type="match status" value="1"/>
</dbReference>
<feature type="region of interest" description="Disordered" evidence="8">
    <location>
        <begin position="1"/>
        <end position="29"/>
    </location>
</feature>
<dbReference type="AlphaFoldDB" id="A0A8X8AUM2"/>
<keyword evidence="9" id="KW-1133">Transmembrane helix</keyword>
<dbReference type="GO" id="GO:0016020">
    <property type="term" value="C:membrane"/>
    <property type="evidence" value="ECO:0007669"/>
    <property type="project" value="InterPro"/>
</dbReference>
<dbReference type="InterPro" id="IPR004938">
    <property type="entry name" value="XG_FTase"/>
</dbReference>
<keyword evidence="4" id="KW-0808">Transferase</keyword>
<proteinExistence type="inferred from homology"/>
<reference evidence="10" key="1">
    <citation type="journal article" date="2020" name="bioRxiv">
        <title>Hybrid origin of Populus tomentosa Carr. identified through genome sequencing and phylogenomic analysis.</title>
        <authorList>
            <person name="An X."/>
            <person name="Gao K."/>
            <person name="Chen Z."/>
            <person name="Li J."/>
            <person name="Yang X."/>
            <person name="Yang X."/>
            <person name="Zhou J."/>
            <person name="Guo T."/>
            <person name="Zhao T."/>
            <person name="Huang S."/>
            <person name="Miao D."/>
            <person name="Khan W.U."/>
            <person name="Rao P."/>
            <person name="Ye M."/>
            <person name="Lei B."/>
            <person name="Liao W."/>
            <person name="Wang J."/>
            <person name="Ji L."/>
            <person name="Li Y."/>
            <person name="Guo B."/>
            <person name="Mustafa N.S."/>
            <person name="Li S."/>
            <person name="Yun Q."/>
            <person name="Keller S.R."/>
            <person name="Mao J."/>
            <person name="Zhang R."/>
            <person name="Strauss S.H."/>
        </authorList>
    </citation>
    <scope>NUCLEOTIDE SEQUENCE</scope>
    <source>
        <strain evidence="10">GM15</strain>
        <tissue evidence="10">Leaf</tissue>
    </source>
</reference>
<dbReference type="GO" id="GO:0008107">
    <property type="term" value="F:galactoside 2-alpha-L-fucosyltransferase activity"/>
    <property type="evidence" value="ECO:0007669"/>
    <property type="project" value="InterPro"/>
</dbReference>
<dbReference type="EMBL" id="JAAWWB010000001">
    <property type="protein sequence ID" value="KAG6791163.1"/>
    <property type="molecule type" value="Genomic_DNA"/>
</dbReference>
<dbReference type="GO" id="GO:0042546">
    <property type="term" value="P:cell wall biogenesis"/>
    <property type="evidence" value="ECO:0007669"/>
    <property type="project" value="InterPro"/>
</dbReference>
<evidence type="ECO:0000256" key="3">
    <source>
        <dbReference type="ARBA" id="ARBA00022676"/>
    </source>
</evidence>